<dbReference type="Pfam" id="PF02698">
    <property type="entry name" value="DUF218"/>
    <property type="match status" value="1"/>
</dbReference>
<evidence type="ECO:0000313" key="3">
    <source>
        <dbReference type="EMBL" id="OOV36591.1"/>
    </source>
</evidence>
<keyword evidence="1" id="KW-0812">Transmembrane</keyword>
<reference evidence="3 4" key="1">
    <citation type="submission" date="2017-02" db="EMBL/GenBank/DDBJ databases">
        <title>Draft Genome Sequences of 'Candidatus Synechococcus spongiarum', Cyanobacterial Symbionts of the Mediterranean Sponge Aplysina aerophoba from two locations.</title>
        <authorList>
            <person name="Slaby B.M."/>
            <person name="Hentschel U."/>
        </authorList>
    </citation>
    <scope>NUCLEOTIDE SEQUENCE [LARGE SCALE GENOMIC DNA]</scope>
    <source>
        <strain evidence="3">LMB bulk15N</strain>
    </source>
</reference>
<dbReference type="RefSeq" id="WP_078231770.1">
    <property type="nucleotide sequence ID" value="NZ_MWLE01000004.1"/>
</dbReference>
<keyword evidence="1" id="KW-1133">Transmembrane helix</keyword>
<organism evidence="3 4">
    <name type="scientific">Candidatus Synechococcus spongiarum LMB bulk15N</name>
    <dbReference type="NCBI Taxonomy" id="1943583"/>
    <lineage>
        <taxon>Bacteria</taxon>
        <taxon>Bacillati</taxon>
        <taxon>Cyanobacteriota</taxon>
        <taxon>Cyanophyceae</taxon>
        <taxon>Synechococcales</taxon>
        <taxon>Synechococcaceae</taxon>
        <taxon>Synechococcus</taxon>
    </lineage>
</organism>
<dbReference type="InterPro" id="IPR003848">
    <property type="entry name" value="DUF218"/>
</dbReference>
<sequence length="192" mass="20946">MRDLIVMLKLVGALGMGLGMWWLLRTASQHPVQPPQLIFVTGGFEYRERYAARLARKHNLPVLVSGGLSADYGRAVFFEEGVQGSQLSRDDQANDTLENFTTLLAELKQRQVRHLLLVTGVDHMPRASLVGRIVAGSRGIQVTPAPVDCADACVWESPVKVAADALRAVIWVVSGQDVKTLVLARIRVGAPP</sequence>
<feature type="transmembrane region" description="Helical" evidence="1">
    <location>
        <begin position="6"/>
        <end position="24"/>
    </location>
</feature>
<dbReference type="AlphaFoldDB" id="A0A1T1D6X3"/>
<dbReference type="EMBL" id="MWLE01000004">
    <property type="protein sequence ID" value="OOV36591.1"/>
    <property type="molecule type" value="Genomic_DNA"/>
</dbReference>
<feature type="domain" description="DUF218" evidence="2">
    <location>
        <begin position="37"/>
        <end position="157"/>
    </location>
</feature>
<name>A0A1T1D6X3_9SYNE</name>
<gene>
    <name evidence="3" type="ORF">BV53_00225</name>
</gene>
<accession>A0A1T1D6X3</accession>
<keyword evidence="1" id="KW-0472">Membrane</keyword>
<evidence type="ECO:0000313" key="4">
    <source>
        <dbReference type="Proteomes" id="UP000242590"/>
    </source>
</evidence>
<dbReference type="OrthoDB" id="9782395at2"/>
<evidence type="ECO:0000256" key="1">
    <source>
        <dbReference type="SAM" id="Phobius"/>
    </source>
</evidence>
<evidence type="ECO:0000259" key="2">
    <source>
        <dbReference type="Pfam" id="PF02698"/>
    </source>
</evidence>
<proteinExistence type="predicted"/>
<dbReference type="CDD" id="cd06259">
    <property type="entry name" value="YdcF-like"/>
    <property type="match status" value="1"/>
</dbReference>
<dbReference type="Proteomes" id="UP000242590">
    <property type="component" value="Unassembled WGS sequence"/>
</dbReference>
<protein>
    <recommendedName>
        <fullName evidence="2">DUF218 domain-containing protein</fullName>
    </recommendedName>
</protein>
<comment type="caution">
    <text evidence="3">The sequence shown here is derived from an EMBL/GenBank/DDBJ whole genome shotgun (WGS) entry which is preliminary data.</text>
</comment>